<dbReference type="Pfam" id="PF02140">
    <property type="entry name" value="SUEL_Lectin"/>
    <property type="match status" value="1"/>
</dbReference>
<reference evidence="3" key="1">
    <citation type="submission" date="2015-04" db="EMBL/GenBank/DDBJ databases">
        <title>The genome sequence of the plant pathogenic Rhizarian Plasmodiophora brassicae reveals insights in its biotrophic life cycle and the origin of chitin synthesis.</title>
        <authorList>
            <person name="Schwelm A."/>
            <person name="Fogelqvist J."/>
            <person name="Knaust A."/>
            <person name="Julke S."/>
            <person name="Lilja T."/>
            <person name="Dhandapani V."/>
            <person name="Bonilla-Rosso G."/>
            <person name="Karlsson M."/>
            <person name="Shevchenko A."/>
            <person name="Choi S.R."/>
            <person name="Kim H.G."/>
            <person name="Park J.Y."/>
            <person name="Lim Y.P."/>
            <person name="Ludwig-Muller J."/>
            <person name="Dixelius C."/>
        </authorList>
    </citation>
    <scope>NUCLEOTIDE SEQUENCE</scope>
    <source>
        <tissue evidence="3">Potato root galls</tissue>
    </source>
</reference>
<keyword evidence="1" id="KW-0732">Signal</keyword>
<evidence type="ECO:0000259" key="2">
    <source>
        <dbReference type="PROSITE" id="PS50228"/>
    </source>
</evidence>
<organism evidence="3">
    <name type="scientific">Spongospora subterranea</name>
    <dbReference type="NCBI Taxonomy" id="70186"/>
    <lineage>
        <taxon>Eukaryota</taxon>
        <taxon>Sar</taxon>
        <taxon>Rhizaria</taxon>
        <taxon>Endomyxa</taxon>
        <taxon>Phytomyxea</taxon>
        <taxon>Plasmodiophorida</taxon>
        <taxon>Plasmodiophoridae</taxon>
        <taxon>Spongospora</taxon>
    </lineage>
</organism>
<dbReference type="Gene3D" id="2.60.120.740">
    <property type="match status" value="1"/>
</dbReference>
<evidence type="ECO:0000256" key="1">
    <source>
        <dbReference type="SAM" id="SignalP"/>
    </source>
</evidence>
<dbReference type="InterPro" id="IPR000922">
    <property type="entry name" value="Lectin_gal-bd_dom"/>
</dbReference>
<sequence length="289" mass="31019">MLSILLLVLLSQSVMGDYDLVGVVPQNTKFVVKCDQGLISKVTFALYGAIARNCSAPSTKTILEQLCVGKGACNVSVTDHVFNANRCPGQPKTLFAQLTCSGGRTVLTLDVLKKLALNTRSNIPVDQLEAQFRACDKNKDQVLVGSEIKQLVTLLKSQKGTKGGQEPKKTEAEKLGDDADKDLLIKMAMQYSNAMSNLTSPGVVQNGTNRSNSSSLPENPPAVLPALRVTDIFKTNATKAIDDLDRLIQTLTALSVEAKGVFKVGPSISQTDNVNGSIPDLRPRFNATK</sequence>
<dbReference type="GO" id="GO:0030246">
    <property type="term" value="F:carbohydrate binding"/>
    <property type="evidence" value="ECO:0007669"/>
    <property type="project" value="InterPro"/>
</dbReference>
<dbReference type="EMBL" id="HACM01009174">
    <property type="protein sequence ID" value="CRZ09616.1"/>
    <property type="molecule type" value="Transcribed_RNA"/>
</dbReference>
<feature type="non-terminal residue" evidence="3">
    <location>
        <position position="289"/>
    </location>
</feature>
<dbReference type="PROSITE" id="PS50228">
    <property type="entry name" value="SUEL_LECTIN"/>
    <property type="match status" value="1"/>
</dbReference>
<dbReference type="CDD" id="cd22842">
    <property type="entry name" value="Gal_Rha_Lectin_BGal"/>
    <property type="match status" value="1"/>
</dbReference>
<proteinExistence type="predicted"/>
<feature type="chain" id="PRO_5005223059" description="SUEL-type lectin domain-containing protein" evidence="1">
    <location>
        <begin position="17"/>
        <end position="289"/>
    </location>
</feature>
<feature type="domain" description="SUEL-type lectin" evidence="2">
    <location>
        <begin position="24"/>
        <end position="101"/>
    </location>
</feature>
<protein>
    <recommendedName>
        <fullName evidence="2">SUEL-type lectin domain-containing protein</fullName>
    </recommendedName>
</protein>
<feature type="signal peptide" evidence="1">
    <location>
        <begin position="1"/>
        <end position="16"/>
    </location>
</feature>
<evidence type="ECO:0000313" key="3">
    <source>
        <dbReference type="EMBL" id="CRZ09616.1"/>
    </source>
</evidence>
<dbReference type="InterPro" id="IPR043159">
    <property type="entry name" value="Lectin_gal-bd_sf"/>
</dbReference>
<name>A0A0H5R710_9EUKA</name>
<dbReference type="AlphaFoldDB" id="A0A0H5R710"/>
<accession>A0A0H5R710</accession>